<protein>
    <submittedName>
        <fullName evidence="1">SFRICE_003499</fullName>
    </submittedName>
</protein>
<accession>A0A2H1WZS4</accession>
<reference evidence="1" key="1">
    <citation type="submission" date="2016-07" db="EMBL/GenBank/DDBJ databases">
        <authorList>
            <person name="Bretaudeau A."/>
        </authorList>
    </citation>
    <scope>NUCLEOTIDE SEQUENCE</scope>
    <source>
        <strain evidence="1">Rice</strain>
        <tissue evidence="1">Whole body</tissue>
    </source>
</reference>
<sequence>MFTDPWSGALCMLSWWDARGAAEFMRLRQIFGAPRYHKSQEVGGTRLPGRLSSFVRAFHALLDNNAGRGGLALCAAGRLDADVTRARYAGRTPRPPRPPHRLHSTCQIYISFVTRIHGHLTRHYPTHASPFRLM</sequence>
<organism evidence="1">
    <name type="scientific">Spodoptera frugiperda</name>
    <name type="common">Fall armyworm</name>
    <dbReference type="NCBI Taxonomy" id="7108"/>
    <lineage>
        <taxon>Eukaryota</taxon>
        <taxon>Metazoa</taxon>
        <taxon>Ecdysozoa</taxon>
        <taxon>Arthropoda</taxon>
        <taxon>Hexapoda</taxon>
        <taxon>Insecta</taxon>
        <taxon>Pterygota</taxon>
        <taxon>Neoptera</taxon>
        <taxon>Endopterygota</taxon>
        <taxon>Lepidoptera</taxon>
        <taxon>Glossata</taxon>
        <taxon>Ditrysia</taxon>
        <taxon>Noctuoidea</taxon>
        <taxon>Noctuidae</taxon>
        <taxon>Amphipyrinae</taxon>
        <taxon>Spodoptera</taxon>
    </lineage>
</organism>
<evidence type="ECO:0000313" key="1">
    <source>
        <dbReference type="EMBL" id="SOQ58517.1"/>
    </source>
</evidence>
<proteinExistence type="predicted"/>
<gene>
    <name evidence="1" type="ORF">SFRICE_003499</name>
</gene>
<name>A0A2H1WZS4_SPOFR</name>
<dbReference type="AlphaFoldDB" id="A0A2H1WZS4"/>
<dbReference type="EMBL" id="ODYU01012287">
    <property type="protein sequence ID" value="SOQ58517.1"/>
    <property type="molecule type" value="Genomic_DNA"/>
</dbReference>